<comment type="caution">
    <text evidence="3">The sequence shown here is derived from an EMBL/GenBank/DDBJ whole genome shotgun (WGS) entry which is preliminary data.</text>
</comment>
<evidence type="ECO:0000313" key="4">
    <source>
        <dbReference type="Proteomes" id="UP000064249"/>
    </source>
</evidence>
<dbReference type="InterPro" id="IPR050834">
    <property type="entry name" value="Glycosyltransf_2"/>
</dbReference>
<evidence type="ECO:0000259" key="2">
    <source>
        <dbReference type="Pfam" id="PF00535"/>
    </source>
</evidence>
<dbReference type="PANTHER" id="PTHR43685">
    <property type="entry name" value="GLYCOSYLTRANSFERASE"/>
    <property type="match status" value="1"/>
</dbReference>
<reference evidence="3 4" key="1">
    <citation type="journal article" date="2015" name="MBio">
        <title>Genome-Resolved Metagenomic Analysis Reveals Roles for Candidate Phyla and Other Microbial Community Members in Biogeochemical Transformations in Oil Reservoirs.</title>
        <authorList>
            <person name="Hu P."/>
            <person name="Tom L."/>
            <person name="Singh A."/>
            <person name="Thomas B.C."/>
            <person name="Baker B.J."/>
            <person name="Piceno Y.M."/>
            <person name="Andersen G.L."/>
            <person name="Banfield J.F."/>
        </authorList>
    </citation>
    <scope>NUCLEOTIDE SEQUENCE [LARGE SCALE GENOMIC DNA]</scope>
    <source>
        <strain evidence="3">46_16</strain>
    </source>
</reference>
<dbReference type="AlphaFoldDB" id="A0A124FN06"/>
<feature type="compositionally biased region" description="Basic and acidic residues" evidence="1">
    <location>
        <begin position="317"/>
        <end position="326"/>
    </location>
</feature>
<dbReference type="InterPro" id="IPR029044">
    <property type="entry name" value="Nucleotide-diphossugar_trans"/>
</dbReference>
<dbReference type="Gene3D" id="3.90.550.10">
    <property type="entry name" value="Spore Coat Polysaccharide Biosynthesis Protein SpsA, Chain A"/>
    <property type="match status" value="1"/>
</dbReference>
<dbReference type="InterPro" id="IPR001173">
    <property type="entry name" value="Glyco_trans_2-like"/>
</dbReference>
<feature type="domain" description="Glycosyltransferase 2-like" evidence="2">
    <location>
        <begin position="6"/>
        <end position="130"/>
    </location>
</feature>
<name>A0A124FN06_9CHLR</name>
<dbReference type="Proteomes" id="UP000064249">
    <property type="component" value="Unassembled WGS sequence"/>
</dbReference>
<dbReference type="CDD" id="cd00761">
    <property type="entry name" value="Glyco_tranf_GTA_type"/>
    <property type="match status" value="1"/>
</dbReference>
<dbReference type="SUPFAM" id="SSF53448">
    <property type="entry name" value="Nucleotide-diphospho-sugar transferases"/>
    <property type="match status" value="1"/>
</dbReference>
<organism evidence="3 4">
    <name type="scientific">Anaerolinea thermophila</name>
    <dbReference type="NCBI Taxonomy" id="167964"/>
    <lineage>
        <taxon>Bacteria</taxon>
        <taxon>Bacillati</taxon>
        <taxon>Chloroflexota</taxon>
        <taxon>Anaerolineae</taxon>
        <taxon>Anaerolineales</taxon>
        <taxon>Anaerolineaceae</taxon>
        <taxon>Anaerolinea</taxon>
    </lineage>
</organism>
<sequence>MKALCSIIIRAYNEEKHLGKLLQGIASQTVQPVQVILVDSGSTDRTRTIAQDFGAEIVHIKPDQFTFGRSLNLGIDHAEAEIVIMASAHVYPVYPDWLEKLMEPFKDEKVALVYGKQSGCDTSKFSELQGFRHWYPDVSDYNQDTPFCNNANAAIRKNLWQSHPYDESLTGLEDLAWAKWVKQQGYRIAYSAEAEIVHVHQETWKGVYNRYRREGMAFKHINPEATFSIGEFIKALHENVHNDWREARKQKKLTKECCNVVKFRACQFWGTYQGYRQSGPLTWQLKQTFYYPRTHLPMDNNNGRQGVKPISYEEISSSDKEKESGK</sequence>
<accession>A0A124FN06</accession>
<gene>
    <name evidence="3" type="ORF">XD73_0733</name>
</gene>
<feature type="region of interest" description="Disordered" evidence="1">
    <location>
        <begin position="296"/>
        <end position="326"/>
    </location>
</feature>
<dbReference type="PANTHER" id="PTHR43685:SF2">
    <property type="entry name" value="GLYCOSYLTRANSFERASE 2-LIKE DOMAIN-CONTAINING PROTEIN"/>
    <property type="match status" value="1"/>
</dbReference>
<dbReference type="EMBL" id="LGFU01000032">
    <property type="protein sequence ID" value="KUK46393.1"/>
    <property type="molecule type" value="Genomic_DNA"/>
</dbReference>
<proteinExistence type="predicted"/>
<evidence type="ECO:0000313" key="3">
    <source>
        <dbReference type="EMBL" id="KUK46393.1"/>
    </source>
</evidence>
<dbReference type="PATRIC" id="fig|167964.4.peg.232"/>
<evidence type="ECO:0000256" key="1">
    <source>
        <dbReference type="SAM" id="MobiDB-lite"/>
    </source>
</evidence>
<protein>
    <recommendedName>
        <fullName evidence="2">Glycosyltransferase 2-like domain-containing protein</fullName>
    </recommendedName>
</protein>
<dbReference type="Pfam" id="PF00535">
    <property type="entry name" value="Glycos_transf_2"/>
    <property type="match status" value="1"/>
</dbReference>